<feature type="region of interest" description="Disordered" evidence="1">
    <location>
        <begin position="905"/>
        <end position="941"/>
    </location>
</feature>
<evidence type="ECO:0000259" key="2">
    <source>
        <dbReference type="Pfam" id="PF18803"/>
    </source>
</evidence>
<dbReference type="EMBL" id="JARKIE010000009">
    <property type="protein sequence ID" value="KAJ7704770.1"/>
    <property type="molecule type" value="Genomic_DNA"/>
</dbReference>
<evidence type="ECO:0000313" key="3">
    <source>
        <dbReference type="EMBL" id="KAJ7704770.1"/>
    </source>
</evidence>
<name>A0AAD7M7K2_MYCRO</name>
<comment type="caution">
    <text evidence="3">The sequence shown here is derived from an EMBL/GenBank/DDBJ whole genome shotgun (WGS) entry which is preliminary data.</text>
</comment>
<dbReference type="AlphaFoldDB" id="A0AAD7M7K2"/>
<keyword evidence="4" id="KW-1185">Reference proteome</keyword>
<dbReference type="InterPro" id="IPR041457">
    <property type="entry name" value="CxC2_KDZ-assoc"/>
</dbReference>
<dbReference type="InterPro" id="IPR040521">
    <property type="entry name" value="KDZ"/>
</dbReference>
<evidence type="ECO:0000256" key="1">
    <source>
        <dbReference type="SAM" id="MobiDB-lite"/>
    </source>
</evidence>
<protein>
    <recommendedName>
        <fullName evidence="2">CxC2-like cysteine cluster KDZ transposase-associated domain-containing protein</fullName>
    </recommendedName>
</protein>
<sequence length="1043" mass="117049">MSRPQKRQARKNELSSSLLPTNVPTFTVTYHTDSPAPKCQERYRPNTQNTTVARPAFFDNSTAIDDEPTLPCPVATADAPSAMPAYETTTPCNEKGAKKKRANVGHMDELKAQEAVFLQTLLSRHHDPLLLTRCACGKHDRKIGCSDCLDSELLCRQCWLDKHRTMPMHWALIWNATDKFFEKSDFCCVRKNTVIGLGHHGQWCRDAELGRTFTLVDSNGIHATALAFCRCPTADGQRGAPEFQQLLRAGIFPGSIEEPKTGYTLGVLEYYRQLRSQGKDSAYNFVHVLRHMANPFFMGSVPDIYINFIAVTQFHQHLDIIMKRRHAHAPNDALPGEADRPYPNRPIGYLGLQCAACPERGVNMPLIVNIPNYLRHLVSQHFTLDGNFKVNLFFKRDDGSDTALMNGKMYFPLQREFDAITKSYVIPDKDKEVPCRAHIRSIRHQGQIKYGNTAISGVVASACDHAVAGAFIEMLNARASQAHQLAARTHQPQLRLPLLAMTATVKRAITLFPAEAWLQELLASIEGQIPADHINGHGPDCQSVWQAVYFTCQAHFHRETAEMIWAFLNPLGSSTCQMTGAAWHEVMNFVVDAWNTWKVLGQAALLAAELVDTLRLFELHMAVVEDLSRQHATEVAACVYQHESTKVLTIESVLASLAAEERAKSTREAGAEAATSAVQWIHDGMEIQRQQALVVALLNSHRDHPLQETWETISKLRDSLNLDLKRFRQRQRTMYPRLTLSALDVDEPELTTIQLPSYCMKHGQRTAADATDHSAELRETETRLRCAEANSKIIAVQGASLALAAVKKARELDYRGQAGITCTQRNLQKAELMKDYEIEMYNKARAALIHLGYMKQDAVDPYPPLSRRDTWRKETHLHRVKGDSWLFDGTVWYLQSGATIAQAGMRVKRRRDDEDEPQLLAGTQTPKRSGYTRSPRAPKRLKDIAPDNVVVDCPSSSEAEDSNLEMSPSKPEMESLNAPMPIQLGRAIQAMRRTLNTSEADIGEDDTQHMQHHLYRGYKCLLQLKFSSSAGNGVNQPGNQPKS</sequence>
<organism evidence="3 4">
    <name type="scientific">Mycena rosella</name>
    <name type="common">Pink bonnet</name>
    <name type="synonym">Agaricus rosellus</name>
    <dbReference type="NCBI Taxonomy" id="1033263"/>
    <lineage>
        <taxon>Eukaryota</taxon>
        <taxon>Fungi</taxon>
        <taxon>Dikarya</taxon>
        <taxon>Basidiomycota</taxon>
        <taxon>Agaricomycotina</taxon>
        <taxon>Agaricomycetes</taxon>
        <taxon>Agaricomycetidae</taxon>
        <taxon>Agaricales</taxon>
        <taxon>Marasmiineae</taxon>
        <taxon>Mycenaceae</taxon>
        <taxon>Mycena</taxon>
    </lineage>
</organism>
<feature type="region of interest" description="Disordered" evidence="1">
    <location>
        <begin position="1"/>
        <end position="20"/>
    </location>
</feature>
<dbReference type="Pfam" id="PF18758">
    <property type="entry name" value="KDZ"/>
    <property type="match status" value="1"/>
</dbReference>
<reference evidence="3" key="1">
    <citation type="submission" date="2023-03" db="EMBL/GenBank/DDBJ databases">
        <title>Massive genome expansion in bonnet fungi (Mycena s.s.) driven by repeated elements and novel gene families across ecological guilds.</title>
        <authorList>
            <consortium name="Lawrence Berkeley National Laboratory"/>
            <person name="Harder C.B."/>
            <person name="Miyauchi S."/>
            <person name="Viragh M."/>
            <person name="Kuo A."/>
            <person name="Thoen E."/>
            <person name="Andreopoulos B."/>
            <person name="Lu D."/>
            <person name="Skrede I."/>
            <person name="Drula E."/>
            <person name="Henrissat B."/>
            <person name="Morin E."/>
            <person name="Kohler A."/>
            <person name="Barry K."/>
            <person name="LaButti K."/>
            <person name="Morin E."/>
            <person name="Salamov A."/>
            <person name="Lipzen A."/>
            <person name="Mereny Z."/>
            <person name="Hegedus B."/>
            <person name="Baldrian P."/>
            <person name="Stursova M."/>
            <person name="Weitz H."/>
            <person name="Taylor A."/>
            <person name="Grigoriev I.V."/>
            <person name="Nagy L.G."/>
            <person name="Martin F."/>
            <person name="Kauserud H."/>
        </authorList>
    </citation>
    <scope>NUCLEOTIDE SEQUENCE</scope>
    <source>
        <strain evidence="3">CBHHK067</strain>
    </source>
</reference>
<feature type="domain" description="CxC2-like cysteine cluster KDZ transposase-associated" evidence="2">
    <location>
        <begin position="194"/>
        <end position="294"/>
    </location>
</feature>
<proteinExistence type="predicted"/>
<feature type="region of interest" description="Disordered" evidence="1">
    <location>
        <begin position="953"/>
        <end position="975"/>
    </location>
</feature>
<dbReference type="Pfam" id="PF18803">
    <property type="entry name" value="CxC2"/>
    <property type="match status" value="1"/>
</dbReference>
<evidence type="ECO:0000313" key="4">
    <source>
        <dbReference type="Proteomes" id="UP001221757"/>
    </source>
</evidence>
<gene>
    <name evidence="3" type="ORF">B0H17DRAFT_1126421</name>
</gene>
<accession>A0AAD7M7K2</accession>
<dbReference type="Proteomes" id="UP001221757">
    <property type="component" value="Unassembled WGS sequence"/>
</dbReference>